<evidence type="ECO:0000313" key="2">
    <source>
        <dbReference type="Proteomes" id="UP001596253"/>
    </source>
</evidence>
<dbReference type="EMBL" id="JBHSSD010000042">
    <property type="protein sequence ID" value="MFC6165026.1"/>
    <property type="molecule type" value="Genomic_DNA"/>
</dbReference>
<dbReference type="PANTHER" id="PTHR10188:SF6">
    <property type="entry name" value="N(4)-(BETA-N-ACETYLGLUCOSAMINYL)-L-ASPARAGINASE"/>
    <property type="match status" value="1"/>
</dbReference>
<dbReference type="Pfam" id="PF01112">
    <property type="entry name" value="Asparaginase_2"/>
    <property type="match status" value="1"/>
</dbReference>
<keyword evidence="2" id="KW-1185">Reference proteome</keyword>
<proteinExistence type="predicted"/>
<dbReference type="InterPro" id="IPR000246">
    <property type="entry name" value="Peptidase_T2"/>
</dbReference>
<protein>
    <submittedName>
        <fullName evidence="1">N(4)-(Beta-N-acetylglucosaminyl)-L-asparaginase</fullName>
    </submittedName>
</protein>
<dbReference type="RefSeq" id="WP_137635138.1">
    <property type="nucleotide sequence ID" value="NZ_BJDK01000003.1"/>
</dbReference>
<dbReference type="CDD" id="cd04513">
    <property type="entry name" value="Glycosylasparaginase"/>
    <property type="match status" value="1"/>
</dbReference>
<accession>A0ABW1R530</accession>
<dbReference type="Gene3D" id="3.60.20.30">
    <property type="entry name" value="(Glycosyl)asparaginase"/>
    <property type="match status" value="1"/>
</dbReference>
<sequence>MKYAMIGTWRMAQDGVVAALPSLAQGGIAGDAVEQAIMTIEDYPYFKSVGYGGLPNEHGIVEMDSAFMNGDNFQLGAVGGVRNIANPIKLSRLLSQQRVNNVLVGAGAEEFADEHLLPRKGMLSARAKKRWDKKVDQVKQGGRLTPYDGHDTVGMLALDRSGSMAVGTSTSGLFMKHAGRVGDSPLAGNGFYVDSQVGGAAATGLGEDMMKRPLCFEIVQAMERGANVQTAVDQTVYPFIEKLGQRNGQVGEFSYVAMDNQGNYAIATNVEFSFAVGNEYLKPTVYVAIPGELGKVEIKPATQAWLDAYLARVQAEVK</sequence>
<dbReference type="Proteomes" id="UP001596253">
    <property type="component" value="Unassembled WGS sequence"/>
</dbReference>
<comment type="caution">
    <text evidence="1">The sequence shown here is derived from an EMBL/GenBank/DDBJ whole genome shotgun (WGS) entry which is preliminary data.</text>
</comment>
<dbReference type="PANTHER" id="PTHR10188">
    <property type="entry name" value="L-ASPARAGINASE"/>
    <property type="match status" value="1"/>
</dbReference>
<organism evidence="1 2">
    <name type="scientific">Lactiplantibacillus dongliensis</name>
    <dbReference type="NCBI Taxonomy" id="2559919"/>
    <lineage>
        <taxon>Bacteria</taxon>
        <taxon>Bacillati</taxon>
        <taxon>Bacillota</taxon>
        <taxon>Bacilli</taxon>
        <taxon>Lactobacillales</taxon>
        <taxon>Lactobacillaceae</taxon>
        <taxon>Lactiplantibacillus</taxon>
    </lineage>
</organism>
<evidence type="ECO:0000313" key="1">
    <source>
        <dbReference type="EMBL" id="MFC6165026.1"/>
    </source>
</evidence>
<dbReference type="InterPro" id="IPR029055">
    <property type="entry name" value="Ntn_hydrolases_N"/>
</dbReference>
<gene>
    <name evidence="1" type="ORF">ACFP3T_10125</name>
</gene>
<name>A0ABW1R530_9LACO</name>
<dbReference type="SUPFAM" id="SSF56235">
    <property type="entry name" value="N-terminal nucleophile aminohydrolases (Ntn hydrolases)"/>
    <property type="match status" value="1"/>
</dbReference>
<reference evidence="2" key="1">
    <citation type="journal article" date="2019" name="Int. J. Syst. Evol. Microbiol.">
        <title>The Global Catalogue of Microorganisms (GCM) 10K type strain sequencing project: providing services to taxonomists for standard genome sequencing and annotation.</title>
        <authorList>
            <consortium name="The Broad Institute Genomics Platform"/>
            <consortium name="The Broad Institute Genome Sequencing Center for Infectious Disease"/>
            <person name="Wu L."/>
            <person name="Ma J."/>
        </authorList>
    </citation>
    <scope>NUCLEOTIDE SEQUENCE [LARGE SCALE GENOMIC DNA]</scope>
    <source>
        <strain evidence="2">CCM 8932</strain>
    </source>
</reference>